<dbReference type="RefSeq" id="XP_024724141.1">
    <property type="nucleotide sequence ID" value="XM_024863429.1"/>
</dbReference>
<dbReference type="EMBL" id="KZ679007">
    <property type="protein sequence ID" value="PSS25542.1"/>
    <property type="molecule type" value="Genomic_DNA"/>
</dbReference>
<evidence type="ECO:0000313" key="3">
    <source>
        <dbReference type="Proteomes" id="UP000241818"/>
    </source>
</evidence>
<dbReference type="OrthoDB" id="654211at2759"/>
<evidence type="ECO:0000313" key="2">
    <source>
        <dbReference type="EMBL" id="PSS25542.1"/>
    </source>
</evidence>
<name>A0A2T3BB40_AMORE</name>
<protein>
    <submittedName>
        <fullName evidence="2">Uncharacterized protein</fullName>
    </submittedName>
</protein>
<gene>
    <name evidence="2" type="ORF">M430DRAFT_16260</name>
</gene>
<feature type="region of interest" description="Disordered" evidence="1">
    <location>
        <begin position="74"/>
        <end position="93"/>
    </location>
</feature>
<proteinExistence type="predicted"/>
<organism evidence="2 3">
    <name type="scientific">Amorphotheca resinae ATCC 22711</name>
    <dbReference type="NCBI Taxonomy" id="857342"/>
    <lineage>
        <taxon>Eukaryota</taxon>
        <taxon>Fungi</taxon>
        <taxon>Dikarya</taxon>
        <taxon>Ascomycota</taxon>
        <taxon>Pezizomycotina</taxon>
        <taxon>Leotiomycetes</taxon>
        <taxon>Helotiales</taxon>
        <taxon>Amorphothecaceae</taxon>
        <taxon>Amorphotheca</taxon>
    </lineage>
</organism>
<feature type="compositionally biased region" description="Polar residues" evidence="1">
    <location>
        <begin position="84"/>
        <end position="93"/>
    </location>
</feature>
<dbReference type="InParanoid" id="A0A2T3BB40"/>
<dbReference type="AlphaFoldDB" id="A0A2T3BB40"/>
<reference evidence="2 3" key="1">
    <citation type="journal article" date="2018" name="New Phytol.">
        <title>Comparative genomics and transcriptomics depict ericoid mycorrhizal fungi as versatile saprotrophs and plant mutualists.</title>
        <authorList>
            <person name="Martino E."/>
            <person name="Morin E."/>
            <person name="Grelet G.A."/>
            <person name="Kuo A."/>
            <person name="Kohler A."/>
            <person name="Daghino S."/>
            <person name="Barry K.W."/>
            <person name="Cichocki N."/>
            <person name="Clum A."/>
            <person name="Dockter R.B."/>
            <person name="Hainaut M."/>
            <person name="Kuo R.C."/>
            <person name="LaButti K."/>
            <person name="Lindahl B.D."/>
            <person name="Lindquist E.A."/>
            <person name="Lipzen A."/>
            <person name="Khouja H.R."/>
            <person name="Magnuson J."/>
            <person name="Murat C."/>
            <person name="Ohm R.A."/>
            <person name="Singer S.W."/>
            <person name="Spatafora J.W."/>
            <person name="Wang M."/>
            <person name="Veneault-Fourrey C."/>
            <person name="Henrissat B."/>
            <person name="Grigoriev I.V."/>
            <person name="Martin F.M."/>
            <person name="Perotto S."/>
        </authorList>
    </citation>
    <scope>NUCLEOTIDE SEQUENCE [LARGE SCALE GENOMIC DNA]</scope>
    <source>
        <strain evidence="2 3">ATCC 22711</strain>
    </source>
</reference>
<evidence type="ECO:0000256" key="1">
    <source>
        <dbReference type="SAM" id="MobiDB-lite"/>
    </source>
</evidence>
<sequence>MAMKGSVRRSKAKEEMLVSMILCFPEATTATDQIYMYTLPLSSVIKELKKRELCCVLLPAGKITGRSGDPIELRVSRYSDEPTDSTPSRVALS</sequence>
<dbReference type="GeneID" id="36571510"/>
<keyword evidence="3" id="KW-1185">Reference proteome</keyword>
<accession>A0A2T3BB40</accession>
<dbReference type="Proteomes" id="UP000241818">
    <property type="component" value="Unassembled WGS sequence"/>
</dbReference>